<dbReference type="PROSITE" id="PS01124">
    <property type="entry name" value="HTH_ARAC_FAMILY_2"/>
    <property type="match status" value="1"/>
</dbReference>
<dbReference type="GO" id="GO:0043565">
    <property type="term" value="F:sequence-specific DNA binding"/>
    <property type="evidence" value="ECO:0007669"/>
    <property type="project" value="InterPro"/>
</dbReference>
<keyword evidence="3" id="KW-0804">Transcription</keyword>
<dbReference type="InterPro" id="IPR011256">
    <property type="entry name" value="Reg_factor_effector_dom_sf"/>
</dbReference>
<keyword evidence="1" id="KW-0805">Transcription regulation</keyword>
<evidence type="ECO:0000256" key="1">
    <source>
        <dbReference type="ARBA" id="ARBA00023015"/>
    </source>
</evidence>
<accession>T0FFL1</accession>
<proteinExistence type="predicted"/>
<dbReference type="Pfam" id="PF12833">
    <property type="entry name" value="HTH_18"/>
    <property type="match status" value="1"/>
</dbReference>
<evidence type="ECO:0000313" key="6">
    <source>
        <dbReference type="Proteomes" id="UP000015454"/>
    </source>
</evidence>
<evidence type="ECO:0000313" key="5">
    <source>
        <dbReference type="EMBL" id="EQA46402.1"/>
    </source>
</evidence>
<gene>
    <name evidence="5" type="ORF">LEP1GSC050_0187</name>
</gene>
<keyword evidence="6" id="KW-1185">Reference proteome</keyword>
<evidence type="ECO:0000256" key="3">
    <source>
        <dbReference type="ARBA" id="ARBA00023163"/>
    </source>
</evidence>
<dbReference type="PROSITE" id="PS00041">
    <property type="entry name" value="HTH_ARAC_FAMILY_1"/>
    <property type="match status" value="1"/>
</dbReference>
<dbReference type="SUPFAM" id="SSF46689">
    <property type="entry name" value="Homeodomain-like"/>
    <property type="match status" value="2"/>
</dbReference>
<dbReference type="Pfam" id="PF06445">
    <property type="entry name" value="GyrI-like"/>
    <property type="match status" value="1"/>
</dbReference>
<dbReference type="InterPro" id="IPR009057">
    <property type="entry name" value="Homeodomain-like_sf"/>
</dbReference>
<organism evidence="5 6">
    <name type="scientific">Leptospira broomii serovar Hurstbridge str. 5399</name>
    <dbReference type="NCBI Taxonomy" id="1049789"/>
    <lineage>
        <taxon>Bacteria</taxon>
        <taxon>Pseudomonadati</taxon>
        <taxon>Spirochaetota</taxon>
        <taxon>Spirochaetia</taxon>
        <taxon>Leptospirales</taxon>
        <taxon>Leptospiraceae</taxon>
        <taxon>Leptospira</taxon>
    </lineage>
</organism>
<evidence type="ECO:0000256" key="2">
    <source>
        <dbReference type="ARBA" id="ARBA00023125"/>
    </source>
</evidence>
<dbReference type="PANTHER" id="PTHR47504">
    <property type="entry name" value="RIGHT ORIGIN-BINDING PROTEIN"/>
    <property type="match status" value="1"/>
</dbReference>
<sequence length="277" mass="30878">MDFVQKALWFVESHKRDTISLEEIADVCGVSPFHLTRTFAATMGVSLMRYVRARRLSEAARQLALGNTDILSLALEVGYGSHEAFTRAFRDQFALTPEQIRAQGHLNNITLVEPITMNAVPITNMDSPRFETLKPRIFAGLVERYDCQSPGGIPDQWQRFAPYLGNIPGQVGDAAYGINFNFDKDGNFEHMSGVEVNDLSNIPKGLNTLRIPAQRYAVFIHKDHIAGIRASFVAIWNKLLPESGVKAVEGPNFERYGLEFNPKTGLGGLEIWIPIEG</sequence>
<dbReference type="Gene3D" id="3.20.80.10">
    <property type="entry name" value="Regulatory factor, effector binding domain"/>
    <property type="match status" value="1"/>
</dbReference>
<comment type="caution">
    <text evidence="5">The sequence shown here is derived from an EMBL/GenBank/DDBJ whole genome shotgun (WGS) entry which is preliminary data.</text>
</comment>
<reference evidence="5" key="1">
    <citation type="submission" date="2013-05" db="EMBL/GenBank/DDBJ databases">
        <authorList>
            <person name="Harkins D.M."/>
            <person name="Durkin A.S."/>
            <person name="Brinkac L.M."/>
            <person name="Haft D.H."/>
            <person name="Selengut J.D."/>
            <person name="Sanka R."/>
            <person name="DePew J."/>
            <person name="Purushe J."/>
            <person name="Hartskeerl R.A."/>
            <person name="Ahmed A."/>
            <person name="van der Linden H."/>
            <person name="Goris M.G.A."/>
            <person name="Vinetz J.M."/>
            <person name="Sutton G.G."/>
            <person name="Nierman W.C."/>
            <person name="Fouts D.E."/>
        </authorList>
    </citation>
    <scope>NUCLEOTIDE SEQUENCE [LARGE SCALE GENOMIC DNA]</scope>
    <source>
        <strain evidence="5">5399</strain>
    </source>
</reference>
<evidence type="ECO:0000259" key="4">
    <source>
        <dbReference type="PROSITE" id="PS01124"/>
    </source>
</evidence>
<dbReference type="EMBL" id="AHMO02000007">
    <property type="protein sequence ID" value="EQA46402.1"/>
    <property type="molecule type" value="Genomic_DNA"/>
</dbReference>
<dbReference type="InterPro" id="IPR050959">
    <property type="entry name" value="MarA-like"/>
</dbReference>
<dbReference type="InterPro" id="IPR029442">
    <property type="entry name" value="GyrI-like"/>
</dbReference>
<dbReference type="GO" id="GO:0003700">
    <property type="term" value="F:DNA-binding transcription factor activity"/>
    <property type="evidence" value="ECO:0007669"/>
    <property type="project" value="InterPro"/>
</dbReference>
<protein>
    <submittedName>
        <fullName evidence="5">GyrI-like small molecule binding domain protein</fullName>
    </submittedName>
</protein>
<dbReference type="STRING" id="1049789.LEP1GSC050_0187"/>
<dbReference type="OrthoDB" id="9801721at2"/>
<feature type="domain" description="HTH araC/xylS-type" evidence="4">
    <location>
        <begin position="5"/>
        <end position="103"/>
    </location>
</feature>
<dbReference type="SMART" id="SM00871">
    <property type="entry name" value="AraC_E_bind"/>
    <property type="match status" value="1"/>
</dbReference>
<dbReference type="Proteomes" id="UP000015454">
    <property type="component" value="Unassembled WGS sequence"/>
</dbReference>
<name>T0FFL1_9LEPT</name>
<dbReference type="InterPro" id="IPR018062">
    <property type="entry name" value="HTH_AraC-typ_CS"/>
</dbReference>
<dbReference type="AlphaFoldDB" id="T0FFL1"/>
<dbReference type="InterPro" id="IPR018060">
    <property type="entry name" value="HTH_AraC"/>
</dbReference>
<dbReference type="SMART" id="SM00342">
    <property type="entry name" value="HTH_ARAC"/>
    <property type="match status" value="1"/>
</dbReference>
<dbReference type="InterPro" id="IPR010499">
    <property type="entry name" value="AraC_E-bd"/>
</dbReference>
<dbReference type="PANTHER" id="PTHR47504:SF5">
    <property type="entry name" value="RIGHT ORIGIN-BINDING PROTEIN"/>
    <property type="match status" value="1"/>
</dbReference>
<dbReference type="RefSeq" id="WP_010568548.1">
    <property type="nucleotide sequence ID" value="NZ_AHMO02000007.1"/>
</dbReference>
<keyword evidence="2" id="KW-0238">DNA-binding</keyword>
<dbReference type="Gene3D" id="1.10.10.60">
    <property type="entry name" value="Homeodomain-like"/>
    <property type="match status" value="2"/>
</dbReference>
<dbReference type="SUPFAM" id="SSF55136">
    <property type="entry name" value="Probable bacterial effector-binding domain"/>
    <property type="match status" value="1"/>
</dbReference>